<dbReference type="Proteomes" id="UP000295718">
    <property type="component" value="Unassembled WGS sequence"/>
</dbReference>
<dbReference type="AlphaFoldDB" id="A0A4R1QWQ2"/>
<organism evidence="3 4">
    <name type="scientific">Kineothrix alysoides</name>
    <dbReference type="NCBI Taxonomy" id="1469948"/>
    <lineage>
        <taxon>Bacteria</taxon>
        <taxon>Bacillati</taxon>
        <taxon>Bacillota</taxon>
        <taxon>Clostridia</taxon>
        <taxon>Lachnospirales</taxon>
        <taxon>Lachnospiraceae</taxon>
        <taxon>Kineothrix</taxon>
    </lineage>
</organism>
<proteinExistence type="inferred from homology"/>
<evidence type="ECO:0000256" key="2">
    <source>
        <dbReference type="ARBA" id="ARBA00022801"/>
    </source>
</evidence>
<dbReference type="NCBIfam" id="TIGR00051">
    <property type="entry name" value="YbgC/FadM family acyl-CoA thioesterase"/>
    <property type="match status" value="1"/>
</dbReference>
<dbReference type="PANTHER" id="PTHR31793">
    <property type="entry name" value="4-HYDROXYBENZOYL-COA THIOESTERASE FAMILY MEMBER"/>
    <property type="match status" value="1"/>
</dbReference>
<evidence type="ECO:0000313" key="4">
    <source>
        <dbReference type="Proteomes" id="UP000295718"/>
    </source>
</evidence>
<sequence length="145" mass="16757">MNIKPYSRKAHYYETDQMGIIHHANYIHWLEEARVDFMEQIGFGYDRAVSSGIDFALLGVSCEYKSMVRFNDIVEIRVSFASLTPVQMTVRYQITDVESGKLRAVGESRHCYFDSNKKRLVSLKKVLPELYDLFASFSPEEGAKE</sequence>
<dbReference type="STRING" id="1469948.GCA_000732725_03476"/>
<dbReference type="GO" id="GO:0047617">
    <property type="term" value="F:fatty acyl-CoA hydrolase activity"/>
    <property type="evidence" value="ECO:0007669"/>
    <property type="project" value="TreeGrafter"/>
</dbReference>
<dbReference type="InterPro" id="IPR006684">
    <property type="entry name" value="YbgC/YbaW"/>
</dbReference>
<dbReference type="OrthoDB" id="9800856at2"/>
<keyword evidence="2 3" id="KW-0378">Hydrolase</keyword>
<reference evidence="3 4" key="1">
    <citation type="submission" date="2019-03" db="EMBL/GenBank/DDBJ databases">
        <title>Genomic Encyclopedia of Type Strains, Phase IV (KMG-IV): sequencing the most valuable type-strain genomes for metagenomic binning, comparative biology and taxonomic classification.</title>
        <authorList>
            <person name="Goeker M."/>
        </authorList>
    </citation>
    <scope>NUCLEOTIDE SEQUENCE [LARGE SCALE GENOMIC DNA]</scope>
    <source>
        <strain evidence="3 4">DSM 100556</strain>
    </source>
</reference>
<dbReference type="InterPro" id="IPR050563">
    <property type="entry name" value="4-hydroxybenzoyl-CoA_TE"/>
</dbReference>
<dbReference type="EMBL" id="SLUO01000018">
    <property type="protein sequence ID" value="TCL54850.1"/>
    <property type="molecule type" value="Genomic_DNA"/>
</dbReference>
<dbReference type="PIRSF" id="PIRSF003230">
    <property type="entry name" value="YbgC"/>
    <property type="match status" value="1"/>
</dbReference>
<keyword evidence="4" id="KW-1185">Reference proteome</keyword>
<dbReference type="CDD" id="cd00586">
    <property type="entry name" value="4HBT"/>
    <property type="match status" value="1"/>
</dbReference>
<evidence type="ECO:0000313" key="3">
    <source>
        <dbReference type="EMBL" id="TCL54850.1"/>
    </source>
</evidence>
<dbReference type="Gene3D" id="3.10.129.10">
    <property type="entry name" value="Hotdog Thioesterase"/>
    <property type="match status" value="1"/>
</dbReference>
<gene>
    <name evidence="3" type="ORF">EDD76_11892</name>
</gene>
<dbReference type="PANTHER" id="PTHR31793:SF27">
    <property type="entry name" value="NOVEL THIOESTERASE SUPERFAMILY DOMAIN AND SAPOSIN A-TYPE DOMAIN CONTAINING PROTEIN (0610012H03RIK)"/>
    <property type="match status" value="1"/>
</dbReference>
<dbReference type="RefSeq" id="WP_031392099.1">
    <property type="nucleotide sequence ID" value="NZ_JPNB01000002.1"/>
</dbReference>
<comment type="caution">
    <text evidence="3">The sequence shown here is derived from an EMBL/GenBank/DDBJ whole genome shotgun (WGS) entry which is preliminary data.</text>
</comment>
<name>A0A4R1QWQ2_9FIRM</name>
<protein>
    <submittedName>
        <fullName evidence="3">Acyl-CoA thioester hydrolase</fullName>
    </submittedName>
</protein>
<dbReference type="Pfam" id="PF13279">
    <property type="entry name" value="4HBT_2"/>
    <property type="match status" value="1"/>
</dbReference>
<dbReference type="SUPFAM" id="SSF54637">
    <property type="entry name" value="Thioesterase/thiol ester dehydrase-isomerase"/>
    <property type="match status" value="1"/>
</dbReference>
<dbReference type="InterPro" id="IPR029069">
    <property type="entry name" value="HotDog_dom_sf"/>
</dbReference>
<comment type="similarity">
    <text evidence="1">Belongs to the 4-hydroxybenzoyl-CoA thioesterase family.</text>
</comment>
<evidence type="ECO:0000256" key="1">
    <source>
        <dbReference type="ARBA" id="ARBA00005953"/>
    </source>
</evidence>
<accession>A0A4R1QWQ2</accession>